<protein>
    <recommendedName>
        <fullName evidence="5">Transmembrane protein</fullName>
    </recommendedName>
</protein>
<dbReference type="OrthoDB" id="4062651at2759"/>
<keyword evidence="2" id="KW-0732">Signal</keyword>
<keyword evidence="1" id="KW-0812">Transmembrane</keyword>
<evidence type="ECO:0000256" key="2">
    <source>
        <dbReference type="SAM" id="SignalP"/>
    </source>
</evidence>
<feature type="transmembrane region" description="Helical" evidence="1">
    <location>
        <begin position="896"/>
        <end position="921"/>
    </location>
</feature>
<organism evidence="3 4">
    <name type="scientific">Paramecium pentaurelia</name>
    <dbReference type="NCBI Taxonomy" id="43138"/>
    <lineage>
        <taxon>Eukaryota</taxon>
        <taxon>Sar</taxon>
        <taxon>Alveolata</taxon>
        <taxon>Ciliophora</taxon>
        <taxon>Intramacronucleata</taxon>
        <taxon>Oligohymenophorea</taxon>
        <taxon>Peniculida</taxon>
        <taxon>Parameciidae</taxon>
        <taxon>Paramecium</taxon>
    </lineage>
</organism>
<feature type="transmembrane region" description="Helical" evidence="1">
    <location>
        <begin position="864"/>
        <end position="884"/>
    </location>
</feature>
<dbReference type="Pfam" id="PF01508">
    <property type="entry name" value="Paramecium_SA"/>
    <property type="match status" value="9"/>
</dbReference>
<feature type="transmembrane region" description="Helical" evidence="1">
    <location>
        <begin position="689"/>
        <end position="706"/>
    </location>
</feature>
<sequence>MIIQKYQALIFLMILLTNNQEISQKCVCGHVRSKAECQQSGFCTWQNESCLLNYERTKIILDEKTNDDCKYFAEDECREQYECSFYLGFCVNFVDCNIFNKDHCQQSSYRCVSDGRRCVEKQKCSDYKTEIGCANQNKDGGYCLWVQEMKDKCRDIQKCEELPIYFTNHIMCQQGLDGCTVNDKGYGCINQKDQCIEYQNDFQCFQSRQNKNNCFWDNRNKKCFQKICENLPFSQDYECKSILSDCTTNGTHCILRKQCSDVQNKFGCITDIQGNKCVFHQNQSKIKRCDTASDTFTNYKQCQDYDNFLDCVTSENGGCKQRPNQCEGQVGQDDCKSIEQQNCIWFNNKCEKRGCQHAPDHYNKQDCLEYGNCIEKIGGGCQVKPNSCEEILQEQYCEFNFNQERCIWLNNRCTLLECNKLKLPNYQNHQMCQKASTFCTFNIEQFGCADYKCENISEIEYCRIDSIGTVCTINKGCIEKKCKTAPITYNTNQTCEEWLSYCTVNVQVLQNSNILIGCVNKQDKCEDALEQQCYSTFSGINCKWDNINNKCLYKLCTDADPNIYLNNQDCKSYQVLEGNCIIASSGQGCQVWPNNCDELISEIQCQLNLQDGTKCFWTGSVCKILECSDASIINYTNNIECNSWIDYCIYNSILGGCMNMEIYNKNIQYIYILQHIKIVKTFYQSVQQITLLVLVNLFLIIVIIYMNNNVQSQCINYLANGIQQMDYVKIYYVMKIQQLKQKLNVQILENLINVNQLFNLMVHQDLDVSQDHIIVKKLLILLNVNQLQHNRIIDVIFMIIIVELYFLIDVNLLKIVKAMRFVNFTIHPVFYNQVDKDVILLKIANICLVIFVIVQLLNTIISVIIKTIVVLMINVLIDTYQNFFVKARKPHMDKCVTFALIVLLLVIKVIVVLFVIILANYKLKKSIFHLIHLHHFQKRVKHAKTIHQIINMILIAIAVKQQLHAFNKLVNNKYVIIQLLINNVDIISPIILVNLEYADIQLIQIILYLQIKFVIIEYIIVFLIQLVVLIIQMIVQRQNQFNNVINFHVNGKLVNVQNILIAKLIQQLLQIMNASYLIHHIVDQIILKVKDTLFIIVVRFKTKQYVINQILLMDKIQKFCSDYTIESDCENSYGFQGKVVTKCFWCIHNTTKCSNNKYCSLSSLSSPQSHQDCQNENIEYTISFQTDYKCTIKKLNCEFYDYKEACVKNIDGLLCEWMSNLCVNKCQAVNIIPAVKQDCFNWHSNCMLDPLSKCKPLSCSLLLSYGDCNIYTEKCFWNNGSCYAIGTCNAYQNNIVCSNTSKNAQGIPCFWNNTQCEEKTCSNNPTAPSSHLDCSNWLPNCYYDINLHQCIEDCTTADNSYITHDLCQSYYHSKICTVKLDVIQCVDLPISCDLAQKTQCYKDRDGNQCYFQVSQIRCIVLTCSNLESDFTSHDKCNQKLQECTVNETLNGCQQLNNCSSYLIQEQCQIDQNNIQCEWIKTQNKCMMVVINVQFIVHRDVIFVLANNVRNVIRMDGNWLKVFVNQNVEMVMQEVMNYVMMEMIFHMMDVFNVLISVIRNVLLRIMYLM</sequence>
<dbReference type="SMART" id="SM00639">
    <property type="entry name" value="PSA"/>
    <property type="match status" value="10"/>
</dbReference>
<dbReference type="EMBL" id="CAJJDO010000142">
    <property type="protein sequence ID" value="CAD8205830.1"/>
    <property type="molecule type" value="Genomic_DNA"/>
</dbReference>
<dbReference type="Proteomes" id="UP000689195">
    <property type="component" value="Unassembled WGS sequence"/>
</dbReference>
<feature type="transmembrane region" description="Helical" evidence="1">
    <location>
        <begin position="839"/>
        <end position="857"/>
    </location>
</feature>
<feature type="transmembrane region" description="Helical" evidence="1">
    <location>
        <begin position="1542"/>
        <end position="1561"/>
    </location>
</feature>
<reference evidence="3" key="1">
    <citation type="submission" date="2021-01" db="EMBL/GenBank/DDBJ databases">
        <authorList>
            <consortium name="Genoscope - CEA"/>
            <person name="William W."/>
        </authorList>
    </citation>
    <scope>NUCLEOTIDE SEQUENCE</scope>
</reference>
<feature type="signal peptide" evidence="2">
    <location>
        <begin position="1"/>
        <end position="24"/>
    </location>
</feature>
<comment type="caution">
    <text evidence="3">The sequence shown here is derived from an EMBL/GenBank/DDBJ whole genome shotgun (WGS) entry which is preliminary data.</text>
</comment>
<keyword evidence="1" id="KW-1133">Transmembrane helix</keyword>
<evidence type="ECO:0000256" key="1">
    <source>
        <dbReference type="SAM" id="Phobius"/>
    </source>
</evidence>
<keyword evidence="1" id="KW-0472">Membrane</keyword>
<evidence type="ECO:0008006" key="5">
    <source>
        <dbReference type="Google" id="ProtNLM"/>
    </source>
</evidence>
<gene>
    <name evidence="3" type="ORF">PPENT_87.1.T1420020</name>
</gene>
<name>A0A8S1XX45_9CILI</name>
<feature type="chain" id="PRO_5035821083" description="Transmembrane protein" evidence="2">
    <location>
        <begin position="25"/>
        <end position="1568"/>
    </location>
</feature>
<keyword evidence="4" id="KW-1185">Reference proteome</keyword>
<evidence type="ECO:0000313" key="4">
    <source>
        <dbReference type="Proteomes" id="UP000689195"/>
    </source>
</evidence>
<accession>A0A8S1XX45</accession>
<feature type="transmembrane region" description="Helical" evidence="1">
    <location>
        <begin position="795"/>
        <end position="819"/>
    </location>
</feature>
<proteinExistence type="predicted"/>
<feature type="transmembrane region" description="Helical" evidence="1">
    <location>
        <begin position="1015"/>
        <end position="1035"/>
    </location>
</feature>
<dbReference type="InterPro" id="IPR002895">
    <property type="entry name" value="Paramecium_SA"/>
</dbReference>
<evidence type="ECO:0000313" key="3">
    <source>
        <dbReference type="EMBL" id="CAD8205830.1"/>
    </source>
</evidence>